<proteinExistence type="predicted"/>
<protein>
    <recommendedName>
        <fullName evidence="2">DUF6545 domain-containing protein</fullName>
    </recommendedName>
</protein>
<evidence type="ECO:0000313" key="4">
    <source>
        <dbReference type="Proteomes" id="UP001422759"/>
    </source>
</evidence>
<gene>
    <name evidence="3" type="ORF">GCM10009760_21840</name>
</gene>
<dbReference type="Pfam" id="PF20182">
    <property type="entry name" value="DUF6545"/>
    <property type="match status" value="1"/>
</dbReference>
<keyword evidence="1" id="KW-0472">Membrane</keyword>
<feature type="domain" description="DUF6545" evidence="2">
    <location>
        <begin position="245"/>
        <end position="392"/>
    </location>
</feature>
<feature type="transmembrane region" description="Helical" evidence="1">
    <location>
        <begin position="217"/>
        <end position="238"/>
    </location>
</feature>
<feature type="transmembrane region" description="Helical" evidence="1">
    <location>
        <begin position="104"/>
        <end position="121"/>
    </location>
</feature>
<dbReference type="InterPro" id="IPR050039">
    <property type="entry name" value="MAB_1171c-like"/>
</dbReference>
<comment type="caution">
    <text evidence="3">The sequence shown here is derived from an EMBL/GenBank/DDBJ whole genome shotgun (WGS) entry which is preliminary data.</text>
</comment>
<dbReference type="EMBL" id="BAAANT010000009">
    <property type="protein sequence ID" value="GAA2139482.1"/>
    <property type="molecule type" value="Genomic_DNA"/>
</dbReference>
<evidence type="ECO:0000259" key="2">
    <source>
        <dbReference type="Pfam" id="PF20182"/>
    </source>
</evidence>
<sequence length="426" mass="44767">MIDLLSYLTCVVAVLGAGHRLRLARRYPVGAGARYFFGFTLCIGLAMAVLAPATVGVFDLWRPLRTVGPLLGTELKIGAECYVALLALSLRSVGVNRPQVRRQAVASLLVLAASAVTYLAAGVTPVGTALTVPDSGRAVLAVYNALFSAHGFWCVGLFTVVIYRSARHVAPGLLRVGLRLIAGGGAAALIWTVQSIVPLLGGLTVGRQHIGEDASSAPVALLTLVLAISGATLTAWGGRLTRPVRWLRALRDYRRIGPLWSALHAARPQIALEPPSTRPGAGRLPGNAEFALYRRIIEIHDGRLALRSHFHPQVPAWAAAEPAASVDSGRASPVRAATVEAAVIAAALEAAAVGHRYRTDDTYDATDGYAPYAVRADLEAETTWLALVSDALANSVVVADVRRRVRAELGVESGVESGPAIGAEGS</sequence>
<reference evidence="3 4" key="1">
    <citation type="journal article" date="2019" name="Int. J. Syst. Evol. Microbiol.">
        <title>The Global Catalogue of Microorganisms (GCM) 10K type strain sequencing project: providing services to taxonomists for standard genome sequencing and annotation.</title>
        <authorList>
            <consortium name="The Broad Institute Genomics Platform"/>
            <consortium name="The Broad Institute Genome Sequencing Center for Infectious Disease"/>
            <person name="Wu L."/>
            <person name="Ma J."/>
        </authorList>
    </citation>
    <scope>NUCLEOTIDE SEQUENCE [LARGE SCALE GENOMIC DNA]</scope>
    <source>
        <strain evidence="3 4">JCM 14560</strain>
    </source>
</reference>
<keyword evidence="1" id="KW-1133">Transmembrane helix</keyword>
<feature type="transmembrane region" description="Helical" evidence="1">
    <location>
        <begin position="36"/>
        <end position="61"/>
    </location>
</feature>
<evidence type="ECO:0000313" key="3">
    <source>
        <dbReference type="EMBL" id="GAA2139482.1"/>
    </source>
</evidence>
<evidence type="ECO:0000256" key="1">
    <source>
        <dbReference type="SAM" id="Phobius"/>
    </source>
</evidence>
<organism evidence="3 4">
    <name type="scientific">Kitasatospora kazusensis</name>
    <dbReference type="NCBI Taxonomy" id="407974"/>
    <lineage>
        <taxon>Bacteria</taxon>
        <taxon>Bacillati</taxon>
        <taxon>Actinomycetota</taxon>
        <taxon>Actinomycetes</taxon>
        <taxon>Kitasatosporales</taxon>
        <taxon>Streptomycetaceae</taxon>
        <taxon>Kitasatospora</taxon>
    </lineage>
</organism>
<dbReference type="RefSeq" id="WP_344463395.1">
    <property type="nucleotide sequence ID" value="NZ_BAAANT010000009.1"/>
</dbReference>
<keyword evidence="1" id="KW-0812">Transmembrane</keyword>
<dbReference type="InterPro" id="IPR046675">
    <property type="entry name" value="DUF6545"/>
</dbReference>
<accession>A0ABN2ZAX1</accession>
<dbReference type="Proteomes" id="UP001422759">
    <property type="component" value="Unassembled WGS sequence"/>
</dbReference>
<feature type="transmembrane region" description="Helical" evidence="1">
    <location>
        <begin position="176"/>
        <end position="197"/>
    </location>
</feature>
<feature type="transmembrane region" description="Helical" evidence="1">
    <location>
        <begin position="141"/>
        <end position="164"/>
    </location>
</feature>
<dbReference type="NCBIfam" id="NF042915">
    <property type="entry name" value="MAB_1171c_fam"/>
    <property type="match status" value="1"/>
</dbReference>
<name>A0ABN2ZAX1_9ACTN</name>
<keyword evidence="4" id="KW-1185">Reference proteome</keyword>